<keyword evidence="3" id="KW-0786">Thiamine pyrophosphate</keyword>
<evidence type="ECO:0000256" key="4">
    <source>
        <dbReference type="SAM" id="Phobius"/>
    </source>
</evidence>
<evidence type="ECO:0000256" key="2">
    <source>
        <dbReference type="ARBA" id="ARBA00023002"/>
    </source>
</evidence>
<evidence type="ECO:0000256" key="3">
    <source>
        <dbReference type="ARBA" id="ARBA00023052"/>
    </source>
</evidence>
<dbReference type="Gene3D" id="3.40.50.970">
    <property type="match status" value="1"/>
</dbReference>
<accession>A0A238XFV7</accession>
<dbReference type="GO" id="GO:0006086">
    <property type="term" value="P:pyruvate decarboxylation to acetyl-CoA"/>
    <property type="evidence" value="ECO:0007669"/>
    <property type="project" value="TreeGrafter"/>
</dbReference>
<keyword evidence="4" id="KW-0472">Membrane</keyword>
<dbReference type="InterPro" id="IPR001017">
    <property type="entry name" value="DH_E1"/>
</dbReference>
<evidence type="ECO:0000259" key="5">
    <source>
        <dbReference type="Pfam" id="PF00676"/>
    </source>
</evidence>
<sequence>MNADGSWTDADRATYLGLYHSMARIRVFEERLQSLFLKGEVYGTTHLCNGQEAVPVGVSSVLDDRDRIAGTYRGHGHALARGIGAQELLDEMLGRATGINGGRAGSMNVTSMRHGYLGSYGIVGGSIAAAVGAAMAVRSSGGVAVAYFGDGATNQAYFFECLNFAHVFALPVVFVCENNLYMEYTLTSAVSGGDIASRSHSLGVPAEQVDGMRVWEVRAAAARAVERARSGGGPSLVEAHTYRFVGHSRSDPARYRPAGELDAWREHDPLALCRARLEQEGVPAAELDRVTTAVDEELSRAEAAALAAPWPDPANLPAEFCEGGAA</sequence>
<keyword evidence="4" id="KW-0812">Transmembrane</keyword>
<dbReference type="PANTHER" id="PTHR11516:SF60">
    <property type="entry name" value="PYRUVATE DEHYDROGENASE E1 COMPONENT SUBUNIT ALPHA"/>
    <property type="match status" value="1"/>
</dbReference>
<evidence type="ECO:0000313" key="6">
    <source>
        <dbReference type="EMBL" id="SNR57204.1"/>
    </source>
</evidence>
<dbReference type="GO" id="GO:0000287">
    <property type="term" value="F:magnesium ion binding"/>
    <property type="evidence" value="ECO:0007669"/>
    <property type="project" value="UniProtKB-ARBA"/>
</dbReference>
<evidence type="ECO:0000256" key="1">
    <source>
        <dbReference type="ARBA" id="ARBA00001964"/>
    </source>
</evidence>
<dbReference type="EMBL" id="FZNP01000004">
    <property type="protein sequence ID" value="SNR57204.1"/>
    <property type="molecule type" value="Genomic_DNA"/>
</dbReference>
<keyword evidence="4" id="KW-1133">Transmembrane helix</keyword>
<dbReference type="Proteomes" id="UP000198420">
    <property type="component" value="Unassembled WGS sequence"/>
</dbReference>
<dbReference type="RefSeq" id="WP_089311890.1">
    <property type="nucleotide sequence ID" value="NZ_FZNP01000004.1"/>
</dbReference>
<comment type="cofactor">
    <cofactor evidence="1">
        <name>thiamine diphosphate</name>
        <dbReference type="ChEBI" id="CHEBI:58937"/>
    </cofactor>
</comment>
<dbReference type="GO" id="GO:0004739">
    <property type="term" value="F:pyruvate dehydrogenase (acetyl-transferring) activity"/>
    <property type="evidence" value="ECO:0007669"/>
    <property type="project" value="TreeGrafter"/>
</dbReference>
<name>A0A238XFV7_9ACTN</name>
<feature type="domain" description="Dehydrogenase E1 component" evidence="5">
    <location>
        <begin position="21"/>
        <end position="311"/>
    </location>
</feature>
<keyword evidence="2" id="KW-0560">Oxidoreductase</keyword>
<keyword evidence="6" id="KW-0670">Pyruvate</keyword>
<evidence type="ECO:0000313" key="7">
    <source>
        <dbReference type="Proteomes" id="UP000198420"/>
    </source>
</evidence>
<dbReference type="OrthoDB" id="9766715at2"/>
<dbReference type="PANTHER" id="PTHR11516">
    <property type="entry name" value="PYRUVATE DEHYDROGENASE E1 COMPONENT, ALPHA SUBUNIT BACTERIAL AND ORGANELLAR"/>
    <property type="match status" value="1"/>
</dbReference>
<dbReference type="InterPro" id="IPR050642">
    <property type="entry name" value="PDH_E1_Alpha_Subunit"/>
</dbReference>
<dbReference type="AlphaFoldDB" id="A0A238XFV7"/>
<organism evidence="6 7">
    <name type="scientific">Actinomadura mexicana</name>
    <dbReference type="NCBI Taxonomy" id="134959"/>
    <lineage>
        <taxon>Bacteria</taxon>
        <taxon>Bacillati</taxon>
        <taxon>Actinomycetota</taxon>
        <taxon>Actinomycetes</taxon>
        <taxon>Streptosporangiales</taxon>
        <taxon>Thermomonosporaceae</taxon>
        <taxon>Actinomadura</taxon>
    </lineage>
</organism>
<reference evidence="7" key="1">
    <citation type="submission" date="2017-06" db="EMBL/GenBank/DDBJ databases">
        <authorList>
            <person name="Varghese N."/>
            <person name="Submissions S."/>
        </authorList>
    </citation>
    <scope>NUCLEOTIDE SEQUENCE [LARGE SCALE GENOMIC DNA]</scope>
    <source>
        <strain evidence="7">DSM 44485</strain>
    </source>
</reference>
<proteinExistence type="predicted"/>
<feature type="transmembrane region" description="Helical" evidence="4">
    <location>
        <begin position="157"/>
        <end position="176"/>
    </location>
</feature>
<gene>
    <name evidence="6" type="ORF">SAMN06265355_104253</name>
</gene>
<dbReference type="SUPFAM" id="SSF52518">
    <property type="entry name" value="Thiamin diphosphate-binding fold (THDP-binding)"/>
    <property type="match status" value="1"/>
</dbReference>
<dbReference type="CDD" id="cd02000">
    <property type="entry name" value="TPP_E1_PDC_ADC_BCADC"/>
    <property type="match status" value="1"/>
</dbReference>
<keyword evidence="7" id="KW-1185">Reference proteome</keyword>
<dbReference type="Pfam" id="PF00676">
    <property type="entry name" value="E1_dh"/>
    <property type="match status" value="1"/>
</dbReference>
<feature type="transmembrane region" description="Helical" evidence="4">
    <location>
        <begin position="117"/>
        <end position="137"/>
    </location>
</feature>
<dbReference type="InterPro" id="IPR029061">
    <property type="entry name" value="THDP-binding"/>
</dbReference>
<protein>
    <submittedName>
        <fullName evidence="6">Pyruvate dehydrogenase E1 component alpha subunit</fullName>
    </submittedName>
</protein>